<sequence>MLGGRYPPVFIFLKCGIITKDNNFEHVTGRLKFVRILSGIRPTGKVHVGHFVGVFENWLKLQDEGNDTFYFIADWHALTTHYEDTSELKEFTFDLMKTLIAVGLDKSTLFVQSAVKEHAELMVLFSMITPLSWLERVPTYKEMRQQITSRDLSNAGFLMYPVLQAADILIYKADGVPVGEDQVYHVELTREIARRFNYIFKREVFPEPKELLSKVPKLLGTDGRKMSKSYGNTIPLITTEAELSKMVMPMVTDTNRKRRSDPGNPEVCPVWDYHKAFGTADKPEEAQWVVEGCTQAKIGCIDCKKLLLKNMVQKLQPIWDRYNSITDAEVKEAMEEGNEKARKVAQETMEEVREAIKIMY</sequence>
<dbReference type="STRING" id="1121883.SAMN02745226_01294"/>
<dbReference type="SUPFAM" id="SSF52374">
    <property type="entry name" value="Nucleotidylyl transferase"/>
    <property type="match status" value="1"/>
</dbReference>
<evidence type="ECO:0000313" key="12">
    <source>
        <dbReference type="Proteomes" id="UP000184207"/>
    </source>
</evidence>
<dbReference type="InterPro" id="IPR001412">
    <property type="entry name" value="aa-tRNA-synth_I_CS"/>
</dbReference>
<dbReference type="NCBIfam" id="TIGR00233">
    <property type="entry name" value="trpS"/>
    <property type="match status" value="1"/>
</dbReference>
<protein>
    <recommendedName>
        <fullName evidence="2 9">Tryptophan--tRNA ligase</fullName>
        <ecNumber evidence="2 9">6.1.1.2</ecNumber>
    </recommendedName>
</protein>
<dbReference type="AlphaFoldDB" id="A0A1M7SV97"/>
<dbReference type="Gene3D" id="1.10.240.10">
    <property type="entry name" value="Tyrosyl-Transfer RNA Synthetase"/>
    <property type="match status" value="1"/>
</dbReference>
<organism evidence="11 12">
    <name type="scientific">Fervidobacterium gondwanense DSM 13020</name>
    <dbReference type="NCBI Taxonomy" id="1121883"/>
    <lineage>
        <taxon>Bacteria</taxon>
        <taxon>Thermotogati</taxon>
        <taxon>Thermotogota</taxon>
        <taxon>Thermotogae</taxon>
        <taxon>Thermotogales</taxon>
        <taxon>Fervidobacteriaceae</taxon>
        <taxon>Fervidobacterium</taxon>
    </lineage>
</organism>
<evidence type="ECO:0000256" key="7">
    <source>
        <dbReference type="ARBA" id="ARBA00023146"/>
    </source>
</evidence>
<dbReference type="Gene3D" id="3.40.50.620">
    <property type="entry name" value="HUPs"/>
    <property type="match status" value="1"/>
</dbReference>
<keyword evidence="4 10" id="KW-0547">Nucleotide-binding</keyword>
<name>A0A1M7SV97_FERGO</name>
<keyword evidence="12" id="KW-1185">Reference proteome</keyword>
<dbReference type="PANTHER" id="PTHR43766:SF1">
    <property type="entry name" value="TRYPTOPHAN--TRNA LIGASE, MITOCHONDRIAL"/>
    <property type="match status" value="1"/>
</dbReference>
<evidence type="ECO:0000256" key="4">
    <source>
        <dbReference type="ARBA" id="ARBA00022741"/>
    </source>
</evidence>
<dbReference type="EC" id="6.1.1.2" evidence="2 9"/>
<dbReference type="InterPro" id="IPR014729">
    <property type="entry name" value="Rossmann-like_a/b/a_fold"/>
</dbReference>
<proteinExistence type="inferred from homology"/>
<gene>
    <name evidence="11" type="ORF">SAMN02745226_01294</name>
</gene>
<keyword evidence="5 10" id="KW-0067">ATP-binding</keyword>
<evidence type="ECO:0000256" key="8">
    <source>
        <dbReference type="ARBA" id="ARBA00049929"/>
    </source>
</evidence>
<reference evidence="12" key="1">
    <citation type="submission" date="2016-12" db="EMBL/GenBank/DDBJ databases">
        <authorList>
            <person name="Varghese N."/>
            <person name="Submissions S."/>
        </authorList>
    </citation>
    <scope>NUCLEOTIDE SEQUENCE [LARGE SCALE GENOMIC DNA]</scope>
    <source>
        <strain evidence="12">DSM 13020</strain>
    </source>
</reference>
<keyword evidence="7 10" id="KW-0030">Aminoacyl-tRNA synthetase</keyword>
<evidence type="ECO:0000256" key="1">
    <source>
        <dbReference type="ARBA" id="ARBA00005594"/>
    </source>
</evidence>
<comment type="catalytic activity">
    <reaction evidence="8">
        <text>tRNA(Trp) + L-tryptophan + ATP = L-tryptophyl-tRNA(Trp) + AMP + diphosphate + H(+)</text>
        <dbReference type="Rhea" id="RHEA:24080"/>
        <dbReference type="Rhea" id="RHEA-COMP:9671"/>
        <dbReference type="Rhea" id="RHEA-COMP:9705"/>
        <dbReference type="ChEBI" id="CHEBI:15378"/>
        <dbReference type="ChEBI" id="CHEBI:30616"/>
        <dbReference type="ChEBI" id="CHEBI:33019"/>
        <dbReference type="ChEBI" id="CHEBI:57912"/>
        <dbReference type="ChEBI" id="CHEBI:78442"/>
        <dbReference type="ChEBI" id="CHEBI:78535"/>
        <dbReference type="ChEBI" id="CHEBI:456215"/>
        <dbReference type="EC" id="6.1.1.2"/>
    </reaction>
</comment>
<dbReference type="Proteomes" id="UP000184207">
    <property type="component" value="Unassembled WGS sequence"/>
</dbReference>
<dbReference type="PRINTS" id="PR01039">
    <property type="entry name" value="TRNASYNTHTRP"/>
</dbReference>
<accession>A0A1M7SV97</accession>
<dbReference type="PANTHER" id="PTHR43766">
    <property type="entry name" value="TRYPTOPHAN--TRNA LIGASE, MITOCHONDRIAL"/>
    <property type="match status" value="1"/>
</dbReference>
<dbReference type="FunFam" id="1.10.240.10:FF:000005">
    <property type="entry name" value="Tryptophan--tRNA ligase"/>
    <property type="match status" value="1"/>
</dbReference>
<evidence type="ECO:0000256" key="5">
    <source>
        <dbReference type="ARBA" id="ARBA00022840"/>
    </source>
</evidence>
<evidence type="ECO:0000256" key="2">
    <source>
        <dbReference type="ARBA" id="ARBA00013161"/>
    </source>
</evidence>
<dbReference type="GO" id="GO:0006436">
    <property type="term" value="P:tryptophanyl-tRNA aminoacylation"/>
    <property type="evidence" value="ECO:0007669"/>
    <property type="project" value="UniProtKB-UniRule"/>
</dbReference>
<evidence type="ECO:0000256" key="10">
    <source>
        <dbReference type="RuleBase" id="RU363036"/>
    </source>
</evidence>
<dbReference type="EMBL" id="FRDJ01000006">
    <property type="protein sequence ID" value="SHN62487.1"/>
    <property type="molecule type" value="Genomic_DNA"/>
</dbReference>
<dbReference type="GO" id="GO:0005524">
    <property type="term" value="F:ATP binding"/>
    <property type="evidence" value="ECO:0007669"/>
    <property type="project" value="UniProtKB-KW"/>
</dbReference>
<evidence type="ECO:0000256" key="9">
    <source>
        <dbReference type="NCBIfam" id="TIGR00233"/>
    </source>
</evidence>
<evidence type="ECO:0000256" key="3">
    <source>
        <dbReference type="ARBA" id="ARBA00022598"/>
    </source>
</evidence>
<dbReference type="InterPro" id="IPR002305">
    <property type="entry name" value="aa-tRNA-synth_Ic"/>
</dbReference>
<dbReference type="CDD" id="cd00806">
    <property type="entry name" value="TrpRS_core"/>
    <property type="match status" value="1"/>
</dbReference>
<dbReference type="Pfam" id="PF00579">
    <property type="entry name" value="tRNA-synt_1b"/>
    <property type="match status" value="1"/>
</dbReference>
<dbReference type="InterPro" id="IPR050203">
    <property type="entry name" value="Trp-tRNA_synthetase"/>
</dbReference>
<dbReference type="PROSITE" id="PS00178">
    <property type="entry name" value="AA_TRNA_LIGASE_I"/>
    <property type="match status" value="1"/>
</dbReference>
<evidence type="ECO:0000256" key="6">
    <source>
        <dbReference type="ARBA" id="ARBA00022917"/>
    </source>
</evidence>
<dbReference type="InterPro" id="IPR002306">
    <property type="entry name" value="Trp-tRNA-ligase"/>
</dbReference>
<keyword evidence="3 10" id="KW-0436">Ligase</keyword>
<evidence type="ECO:0000313" key="11">
    <source>
        <dbReference type="EMBL" id="SHN62487.1"/>
    </source>
</evidence>
<dbReference type="GO" id="GO:0005829">
    <property type="term" value="C:cytosol"/>
    <property type="evidence" value="ECO:0007669"/>
    <property type="project" value="TreeGrafter"/>
</dbReference>
<comment type="similarity">
    <text evidence="1 10">Belongs to the class-I aminoacyl-tRNA synthetase family.</text>
</comment>
<dbReference type="GO" id="GO:0004830">
    <property type="term" value="F:tryptophan-tRNA ligase activity"/>
    <property type="evidence" value="ECO:0007669"/>
    <property type="project" value="UniProtKB-UniRule"/>
</dbReference>
<keyword evidence="6 10" id="KW-0648">Protein biosynthesis</keyword>